<dbReference type="EMBL" id="BASH01000006">
    <property type="protein sequence ID" value="GAD17360.1"/>
    <property type="molecule type" value="Genomic_DNA"/>
</dbReference>
<dbReference type="Proteomes" id="UP000016361">
    <property type="component" value="Unassembled WGS sequence"/>
</dbReference>
<keyword evidence="1" id="KW-0472">Membrane</keyword>
<gene>
    <name evidence="2" type="ORF">LOT_1898</name>
</gene>
<evidence type="ECO:0000256" key="1">
    <source>
        <dbReference type="SAM" id="Phobius"/>
    </source>
</evidence>
<sequence>MDLLNFLVVGIHGFHSIFFFHLIFREQPILGFGLILAIVLYIIYRRMNR</sequence>
<dbReference type="AlphaFoldDB" id="S4PQM8"/>
<keyword evidence="1" id="KW-1133">Transmembrane helix</keyword>
<evidence type="ECO:0000313" key="3">
    <source>
        <dbReference type="Proteomes" id="UP000016361"/>
    </source>
</evidence>
<feature type="transmembrane region" description="Helical" evidence="1">
    <location>
        <begin position="29"/>
        <end position="47"/>
    </location>
</feature>
<proteinExistence type="predicted"/>
<keyword evidence="3" id="KW-1185">Reference proteome</keyword>
<comment type="caution">
    <text evidence="2">The sequence shown here is derived from an EMBL/GenBank/DDBJ whole genome shotgun (WGS) entry which is preliminary data.</text>
</comment>
<accession>S4PQM8</accession>
<organism evidence="2 3">
    <name type="scientific">Lentilactobacillus otakiensis DSM 19908 = JCM 15040</name>
    <dbReference type="NCBI Taxonomy" id="1423780"/>
    <lineage>
        <taxon>Bacteria</taxon>
        <taxon>Bacillati</taxon>
        <taxon>Bacillota</taxon>
        <taxon>Bacilli</taxon>
        <taxon>Lactobacillales</taxon>
        <taxon>Lactobacillaceae</taxon>
        <taxon>Lentilactobacillus</taxon>
    </lineage>
</organism>
<evidence type="ECO:0000313" key="2">
    <source>
        <dbReference type="EMBL" id="GAD17360.1"/>
    </source>
</evidence>
<name>S4PQM8_9LACO</name>
<dbReference type="eggNOG" id="ENOG5030302">
    <property type="taxonomic scope" value="Bacteria"/>
</dbReference>
<keyword evidence="1" id="KW-0812">Transmembrane</keyword>
<reference evidence="3" key="1">
    <citation type="journal article" date="2013" name="Genome Announc.">
        <title>Draft Genome Sequence of D-Branched-Chain Amino Acid Producer Lactobacillus otakiensis JCM 15040T, Isolated from a Traditional Japanese Pickle.</title>
        <authorList>
            <person name="Doi K."/>
            <person name="Mori K."/>
            <person name="Mutaguchi Y."/>
            <person name="Tashiro K."/>
            <person name="Fujino Y."/>
            <person name="Ohmori T."/>
            <person name="Kuhara S."/>
            <person name="Ohshima T."/>
        </authorList>
    </citation>
    <scope>NUCLEOTIDE SEQUENCE [LARGE SCALE GENOMIC DNA]</scope>
    <source>
        <strain evidence="3">JCM 15040</strain>
    </source>
</reference>
<protein>
    <submittedName>
        <fullName evidence="2">Uncharacterized protein</fullName>
    </submittedName>
</protein>